<evidence type="ECO:0000313" key="2">
    <source>
        <dbReference type="EMBL" id="KAF1839954.1"/>
    </source>
</evidence>
<keyword evidence="3" id="KW-1185">Reference proteome</keyword>
<protein>
    <submittedName>
        <fullName evidence="2">Uncharacterized protein</fullName>
    </submittedName>
</protein>
<reference evidence="2" key="1">
    <citation type="submission" date="2020-01" db="EMBL/GenBank/DDBJ databases">
        <authorList>
            <consortium name="DOE Joint Genome Institute"/>
            <person name="Haridas S."/>
            <person name="Albert R."/>
            <person name="Binder M."/>
            <person name="Bloem J."/>
            <person name="Labutti K."/>
            <person name="Salamov A."/>
            <person name="Andreopoulos B."/>
            <person name="Baker S.E."/>
            <person name="Barry K."/>
            <person name="Bills G."/>
            <person name="Bluhm B.H."/>
            <person name="Cannon C."/>
            <person name="Castanera R."/>
            <person name="Culley D.E."/>
            <person name="Daum C."/>
            <person name="Ezra D."/>
            <person name="Gonzalez J.B."/>
            <person name="Henrissat B."/>
            <person name="Kuo A."/>
            <person name="Liang C."/>
            <person name="Lipzen A."/>
            <person name="Lutzoni F."/>
            <person name="Magnuson J."/>
            <person name="Mondo S."/>
            <person name="Nolan M."/>
            <person name="Ohm R."/>
            <person name="Pangilinan J."/>
            <person name="Park H.-J."/>
            <person name="Ramirez L."/>
            <person name="Alfaro M."/>
            <person name="Sun H."/>
            <person name="Tritt A."/>
            <person name="Yoshinaga Y."/>
            <person name="Zwiers L.-H."/>
            <person name="Turgeon B.G."/>
            <person name="Goodwin S.B."/>
            <person name="Spatafora J.W."/>
            <person name="Crous P.W."/>
            <person name="Grigoriev I.V."/>
        </authorList>
    </citation>
    <scope>NUCLEOTIDE SEQUENCE</scope>
    <source>
        <strain evidence="2">CBS 394.84</strain>
    </source>
</reference>
<dbReference type="RefSeq" id="XP_040782517.1">
    <property type="nucleotide sequence ID" value="XM_040929696.1"/>
</dbReference>
<feature type="compositionally biased region" description="Low complexity" evidence="1">
    <location>
        <begin position="320"/>
        <end position="329"/>
    </location>
</feature>
<feature type="region of interest" description="Disordered" evidence="1">
    <location>
        <begin position="216"/>
        <end position="244"/>
    </location>
</feature>
<proteinExistence type="predicted"/>
<comment type="caution">
    <text evidence="2">The sequence shown here is derived from an EMBL/GenBank/DDBJ whole genome shotgun (WGS) entry which is preliminary data.</text>
</comment>
<evidence type="ECO:0000313" key="3">
    <source>
        <dbReference type="Proteomes" id="UP000800039"/>
    </source>
</evidence>
<accession>A0A9P4G6L1</accession>
<feature type="compositionally biased region" description="Polar residues" evidence="1">
    <location>
        <begin position="401"/>
        <end position="426"/>
    </location>
</feature>
<feature type="compositionally biased region" description="Polar residues" evidence="1">
    <location>
        <begin position="90"/>
        <end position="101"/>
    </location>
</feature>
<gene>
    <name evidence="2" type="ORF">K460DRAFT_297270</name>
</gene>
<feature type="compositionally biased region" description="Polar residues" evidence="1">
    <location>
        <begin position="331"/>
        <end position="348"/>
    </location>
</feature>
<feature type="compositionally biased region" description="Basic residues" evidence="1">
    <location>
        <begin position="103"/>
        <end position="112"/>
    </location>
</feature>
<dbReference type="AlphaFoldDB" id="A0A9P4G6L1"/>
<feature type="region of interest" description="Disordered" evidence="1">
    <location>
        <begin position="399"/>
        <end position="447"/>
    </location>
</feature>
<feature type="region of interest" description="Disordered" evidence="1">
    <location>
        <begin position="258"/>
        <end position="369"/>
    </location>
</feature>
<dbReference type="Proteomes" id="UP000800039">
    <property type="component" value="Unassembled WGS sequence"/>
</dbReference>
<feature type="compositionally biased region" description="Polar residues" evidence="1">
    <location>
        <begin position="355"/>
        <end position="367"/>
    </location>
</feature>
<feature type="compositionally biased region" description="Basic residues" evidence="1">
    <location>
        <begin position="141"/>
        <end position="150"/>
    </location>
</feature>
<sequence>MDIRQWLDETVQFHLDPKLPEQSGFDPSNYPGKPGPVSRGRHGRKPSKSDSSLLDPPALREKTPTKKKRRPPTENSTDQSAESDALHATHTVSPGSSISSQRYARRPRRKTRPERYEPSSKAVEERGKHAYRGRNGESTRSRHKSKRKKGEKPCSGIVQSFHAKNVSGDRLTLKPREQLGLFNKGKTSMAVKGRGCMLLLVLPDLVFSEMKFLQQHKDQPEPTPQAGVLEKRRKSDHAHMKEGEISAFFTSVRPALAERDDNTQMNGGRHSLDTPLEASRPEREPSLVGDVATPTIPTVDMPDKASYLGSGGRGLRHESTSVMSWSESSAPRRTNGTSERFVLSSTAPSLHRVSRSQSYPQHTSSPRRVNLVGRAAKFQSTDSVDSPSSMPSVLPVRVSVDAQQVRNTPSSKATSRSGTNSFSNHRQPAVNGEENIAGVDPPASSGFGRLLRQCNSTVYESRQIVSPHRRQTVRNAPSSSPFVYKVEGQTSMDRCYTSPRVPTVRFAGIESRAPPLASFAGPSIYEQQAQRLQRTEERNLLDDFDVIEQDYLDGDGDMGYANQSWEGLPEEPRCHEGVVSEGAERHLVLGNTVVAPGFWRPNRLY</sequence>
<dbReference type="EMBL" id="ML976621">
    <property type="protein sequence ID" value="KAF1839954.1"/>
    <property type="molecule type" value="Genomic_DNA"/>
</dbReference>
<name>A0A9P4G6L1_9PLEO</name>
<dbReference type="OrthoDB" id="2537141at2759"/>
<feature type="compositionally biased region" description="Basic and acidic residues" evidence="1">
    <location>
        <begin position="113"/>
        <end position="140"/>
    </location>
</feature>
<organism evidence="2 3">
    <name type="scientific">Cucurbitaria berberidis CBS 394.84</name>
    <dbReference type="NCBI Taxonomy" id="1168544"/>
    <lineage>
        <taxon>Eukaryota</taxon>
        <taxon>Fungi</taxon>
        <taxon>Dikarya</taxon>
        <taxon>Ascomycota</taxon>
        <taxon>Pezizomycotina</taxon>
        <taxon>Dothideomycetes</taxon>
        <taxon>Pleosporomycetidae</taxon>
        <taxon>Pleosporales</taxon>
        <taxon>Pleosporineae</taxon>
        <taxon>Cucurbitariaceae</taxon>
        <taxon>Cucurbitaria</taxon>
    </lineage>
</organism>
<evidence type="ECO:0000256" key="1">
    <source>
        <dbReference type="SAM" id="MobiDB-lite"/>
    </source>
</evidence>
<dbReference type="GeneID" id="63846948"/>
<feature type="region of interest" description="Disordered" evidence="1">
    <location>
        <begin position="14"/>
        <end position="159"/>
    </location>
</feature>